<name>A0A975Q1E9_9SPHN</name>
<dbReference type="GO" id="GO:0097176">
    <property type="term" value="P:epoxide metabolic process"/>
    <property type="evidence" value="ECO:0007669"/>
    <property type="project" value="TreeGrafter"/>
</dbReference>
<comment type="similarity">
    <text evidence="1">Belongs to the peptidase S33 family.</text>
</comment>
<dbReference type="PIRSF" id="PIRSF001112">
    <property type="entry name" value="Epoxide_hydrolase"/>
    <property type="match status" value="1"/>
</dbReference>
<feature type="active site" description="Proton acceptor" evidence="4">
    <location>
        <position position="355"/>
    </location>
</feature>
<evidence type="ECO:0000256" key="4">
    <source>
        <dbReference type="PIRSR" id="PIRSR001112-1"/>
    </source>
</evidence>
<evidence type="ECO:0000259" key="5">
    <source>
        <dbReference type="Pfam" id="PF06441"/>
    </source>
</evidence>
<sequence length="377" mass="42011">MPAIEPYRLAIPESALDDLRARLRNARWPERETVGDASQGVQRDDLQSLCAYWADGYDWRRCEARLNALGQYRTRIDDLDIHFLHVKSPHPGAMPLILTHGWPGSVIEFLKVIGPLTDPVAHGGDAADAFHVVIPSLPGHGFSGIPEKAGWGVQRIARCWIALMKRLGYDRFVAQGGDWGSLVTTAIGVIHPPECLAIHLNMPLAFPNPQEQADWTREEAASAAAFDHFIADGSGYSMLQRTRPQTVGYGLVDSPLFQAAWIYEKLTAWVDGDIGAVLTRDEILDNIMLYWLPGTGASAARLYWESMLDAATLGVTSLPAGVTLYPKEVLRPSRRWVERLHRNLIHWSEPAKGGHFAAFEQPASFVEEIRTCFRMVR</sequence>
<keyword evidence="7" id="KW-1185">Reference proteome</keyword>
<evidence type="ECO:0000256" key="2">
    <source>
        <dbReference type="ARBA" id="ARBA00022797"/>
    </source>
</evidence>
<evidence type="ECO:0000313" key="7">
    <source>
        <dbReference type="Proteomes" id="UP000681425"/>
    </source>
</evidence>
<dbReference type="EMBL" id="CP073910">
    <property type="protein sequence ID" value="QUT05293.1"/>
    <property type="molecule type" value="Genomic_DNA"/>
</dbReference>
<dbReference type="RefSeq" id="WP_212608960.1">
    <property type="nucleotide sequence ID" value="NZ_CP073910.1"/>
</dbReference>
<reference evidence="6" key="1">
    <citation type="submission" date="2021-04" db="EMBL/GenBank/DDBJ databases">
        <title>Isolation of p-tert-butylphenol degrading bacteria Sphingobium phenoxybenzoativorans Tas13 from active sludge.</title>
        <authorList>
            <person name="Li Y."/>
        </authorList>
    </citation>
    <scope>NUCLEOTIDE SEQUENCE</scope>
    <source>
        <strain evidence="6">Tas13</strain>
    </source>
</reference>
<keyword evidence="2" id="KW-0058">Aromatic hydrocarbons catabolism</keyword>
<proteinExistence type="inferred from homology"/>
<dbReference type="PANTHER" id="PTHR21661:SF35">
    <property type="entry name" value="EPOXIDE HYDROLASE"/>
    <property type="match status" value="1"/>
</dbReference>
<dbReference type="InterPro" id="IPR029058">
    <property type="entry name" value="AB_hydrolase_fold"/>
</dbReference>
<dbReference type="InterPro" id="IPR016292">
    <property type="entry name" value="Epoxide_hydrolase"/>
</dbReference>
<dbReference type="InterPro" id="IPR010497">
    <property type="entry name" value="Epoxide_hydro_N"/>
</dbReference>
<dbReference type="KEGG" id="spph:KFK14_20220"/>
<dbReference type="SUPFAM" id="SSF53474">
    <property type="entry name" value="alpha/beta-Hydrolases"/>
    <property type="match status" value="1"/>
</dbReference>
<organism evidence="6 7">
    <name type="scientific">Sphingobium phenoxybenzoativorans</name>
    <dbReference type="NCBI Taxonomy" id="1592790"/>
    <lineage>
        <taxon>Bacteria</taxon>
        <taxon>Pseudomonadati</taxon>
        <taxon>Pseudomonadota</taxon>
        <taxon>Alphaproteobacteria</taxon>
        <taxon>Sphingomonadales</taxon>
        <taxon>Sphingomonadaceae</taxon>
        <taxon>Sphingobium</taxon>
    </lineage>
</organism>
<feature type="domain" description="Epoxide hydrolase N-terminal" evidence="5">
    <location>
        <begin position="4"/>
        <end position="109"/>
    </location>
</feature>
<dbReference type="PANTHER" id="PTHR21661">
    <property type="entry name" value="EPOXIDE HYDROLASE 1-RELATED"/>
    <property type="match status" value="1"/>
</dbReference>
<feature type="active site" description="Nucleophile" evidence="4">
    <location>
        <position position="178"/>
    </location>
</feature>
<dbReference type="Pfam" id="PF06441">
    <property type="entry name" value="EHN"/>
    <property type="match status" value="1"/>
</dbReference>
<evidence type="ECO:0000313" key="6">
    <source>
        <dbReference type="EMBL" id="QUT05293.1"/>
    </source>
</evidence>
<keyword evidence="3 6" id="KW-0378">Hydrolase</keyword>
<dbReference type="Gene3D" id="3.40.50.1820">
    <property type="entry name" value="alpha/beta hydrolase"/>
    <property type="match status" value="1"/>
</dbReference>
<dbReference type="InterPro" id="IPR000639">
    <property type="entry name" value="Epox_hydrolase-like"/>
</dbReference>
<feature type="active site" description="Proton donor" evidence="4">
    <location>
        <position position="303"/>
    </location>
</feature>
<evidence type="ECO:0000256" key="3">
    <source>
        <dbReference type="ARBA" id="ARBA00022801"/>
    </source>
</evidence>
<dbReference type="Proteomes" id="UP000681425">
    <property type="component" value="Chromosome"/>
</dbReference>
<accession>A0A975Q1E9</accession>
<dbReference type="GO" id="GO:0004301">
    <property type="term" value="F:epoxide hydrolase activity"/>
    <property type="evidence" value="ECO:0007669"/>
    <property type="project" value="TreeGrafter"/>
</dbReference>
<dbReference type="PRINTS" id="PR00412">
    <property type="entry name" value="EPOXHYDRLASE"/>
</dbReference>
<gene>
    <name evidence="6" type="ORF">KFK14_20220</name>
</gene>
<dbReference type="AlphaFoldDB" id="A0A975Q1E9"/>
<evidence type="ECO:0000256" key="1">
    <source>
        <dbReference type="ARBA" id="ARBA00010088"/>
    </source>
</evidence>
<protein>
    <submittedName>
        <fullName evidence="6">Epoxide hydrolase</fullName>
    </submittedName>
</protein>